<evidence type="ECO:0000256" key="3">
    <source>
        <dbReference type="ARBA" id="ARBA00010280"/>
    </source>
</evidence>
<dbReference type="InterPro" id="IPR004733">
    <property type="entry name" value="PurM_cligase"/>
</dbReference>
<evidence type="ECO:0000256" key="4">
    <source>
        <dbReference type="ARBA" id="ARBA00013047"/>
    </source>
</evidence>
<evidence type="ECO:0000256" key="1">
    <source>
        <dbReference type="ARBA" id="ARBA00004496"/>
    </source>
</evidence>
<proteinExistence type="inferred from homology"/>
<dbReference type="GO" id="GO:0046084">
    <property type="term" value="P:adenine biosynthetic process"/>
    <property type="evidence" value="ECO:0007669"/>
    <property type="project" value="TreeGrafter"/>
</dbReference>
<evidence type="ECO:0000256" key="14">
    <source>
        <dbReference type="ARBA" id="ARBA00049057"/>
    </source>
</evidence>
<evidence type="ECO:0000256" key="6">
    <source>
        <dbReference type="ARBA" id="ARBA00022490"/>
    </source>
</evidence>
<dbReference type="GO" id="GO:0004637">
    <property type="term" value="F:phosphoribosylamine-glycine ligase activity"/>
    <property type="evidence" value="ECO:0007669"/>
    <property type="project" value="TreeGrafter"/>
</dbReference>
<comment type="pathway">
    <text evidence="2 15">Purine metabolism; IMP biosynthesis via de novo pathway; 5-amino-1-(5-phospho-D-ribosyl)imidazole from N(2)-formyl-N(1)-(5-phospho-D-ribosyl)glycinamide: step 2/2.</text>
</comment>
<evidence type="ECO:0000256" key="11">
    <source>
        <dbReference type="ARBA" id="ARBA00031908"/>
    </source>
</evidence>
<evidence type="ECO:0000313" key="18">
    <source>
        <dbReference type="EMBL" id="SNB72806.1"/>
    </source>
</evidence>
<dbReference type="AlphaFoldDB" id="A0A212RKH2"/>
<keyword evidence="7 15" id="KW-0436">Ligase</keyword>
<sequence length="340" mass="36571">MPAEAYAQAGVRLDVARDIRRRIADAVRSTYGPEVIAGIGAFAGLYRAEALRGMEEPVLVASTDGVGTKLKVAARLNRWETVGYDLVHHCVNDILVHGARPLFFLDYIAAARLDPEVIVRVVESVAAACREVGCALLGGETAELPGVYAPGELDLVGTIVGVVERPRIRDGSRIRPGDRLLALPSSGLHTNGYSLARRVLADQNWERPLPELGTSIGEALLAPHRCYLEPIRRLEAAGIDLKGLCHITGGGVYENLPRVLPPGTAAVLRRGTWPEPPIFGLIQRLGGISDEEMFHVFNMGLGMLLVVPPCDVELAQAVLPGEIWLVGEIVEGDQAVRVEG</sequence>
<protein>
    <recommendedName>
        <fullName evidence="5 15">Phosphoribosylformylglycinamidine cyclo-ligase</fullName>
        <ecNumber evidence="4 15">6.3.3.1</ecNumber>
    </recommendedName>
    <alternativeName>
        <fullName evidence="12 15">AIR synthase</fullName>
    </alternativeName>
    <alternativeName>
        <fullName evidence="13 15">AIRS</fullName>
    </alternativeName>
    <alternativeName>
        <fullName evidence="11 15">Phosphoribosyl-aminoimidazole synthetase</fullName>
    </alternativeName>
</protein>
<accession>A0A212RKH2</accession>
<dbReference type="InterPro" id="IPR036921">
    <property type="entry name" value="PurM-like_N_sf"/>
</dbReference>
<evidence type="ECO:0000256" key="15">
    <source>
        <dbReference type="HAMAP-Rule" id="MF_00741"/>
    </source>
</evidence>
<dbReference type="Pfam" id="PF00586">
    <property type="entry name" value="AIRS"/>
    <property type="match status" value="1"/>
</dbReference>
<dbReference type="UniPathway" id="UPA00074">
    <property type="reaction ID" value="UER00129"/>
</dbReference>
<evidence type="ECO:0000256" key="8">
    <source>
        <dbReference type="ARBA" id="ARBA00022741"/>
    </source>
</evidence>
<dbReference type="NCBIfam" id="TIGR00878">
    <property type="entry name" value="purM"/>
    <property type="match status" value="1"/>
</dbReference>
<dbReference type="GO" id="GO:0004641">
    <property type="term" value="F:phosphoribosylformylglycinamidine cyclo-ligase activity"/>
    <property type="evidence" value="ECO:0007669"/>
    <property type="project" value="UniProtKB-UniRule"/>
</dbReference>
<dbReference type="OrthoDB" id="9802507at2"/>
<keyword evidence="9 15" id="KW-0658">Purine biosynthesis</keyword>
<keyword evidence="19" id="KW-1185">Reference proteome</keyword>
<dbReference type="InParanoid" id="A0A212RKH2"/>
<evidence type="ECO:0000313" key="19">
    <source>
        <dbReference type="Proteomes" id="UP000197025"/>
    </source>
</evidence>
<keyword evidence="10 15" id="KW-0067">ATP-binding</keyword>
<dbReference type="SUPFAM" id="SSF56042">
    <property type="entry name" value="PurM C-terminal domain-like"/>
    <property type="match status" value="1"/>
</dbReference>
<dbReference type="FunCoup" id="A0A212RKH2">
    <property type="interactions" value="443"/>
</dbReference>
<evidence type="ECO:0000256" key="12">
    <source>
        <dbReference type="ARBA" id="ARBA00032931"/>
    </source>
</evidence>
<comment type="subcellular location">
    <subcellularLocation>
        <location evidence="1 15">Cytoplasm</location>
    </subcellularLocation>
</comment>
<evidence type="ECO:0000256" key="7">
    <source>
        <dbReference type="ARBA" id="ARBA00022598"/>
    </source>
</evidence>
<dbReference type="Proteomes" id="UP000197025">
    <property type="component" value="Unassembled WGS sequence"/>
</dbReference>
<gene>
    <name evidence="15" type="primary">purM</name>
    <name evidence="18" type="ORF">SAMN02746019_00016570</name>
</gene>
<dbReference type="PANTHER" id="PTHR10520:SF12">
    <property type="entry name" value="TRIFUNCTIONAL PURINE BIOSYNTHETIC PROTEIN ADENOSINE-3"/>
    <property type="match status" value="1"/>
</dbReference>
<reference evidence="19" key="1">
    <citation type="submission" date="2017-06" db="EMBL/GenBank/DDBJ databases">
        <authorList>
            <person name="Varghese N."/>
            <person name="Submissions S."/>
        </authorList>
    </citation>
    <scope>NUCLEOTIDE SEQUENCE [LARGE SCALE GENOMIC DNA]</scope>
    <source>
        <strain evidence="19">JAD2</strain>
    </source>
</reference>
<dbReference type="InterPro" id="IPR010918">
    <property type="entry name" value="PurM-like_C_dom"/>
</dbReference>
<dbReference type="RefSeq" id="WP_088572099.1">
    <property type="nucleotide sequence ID" value="NZ_FYEK01000066.1"/>
</dbReference>
<dbReference type="SUPFAM" id="SSF55326">
    <property type="entry name" value="PurM N-terminal domain-like"/>
    <property type="match status" value="1"/>
</dbReference>
<organism evidence="18 19">
    <name type="scientific">Thermoflexus hugenholtzii JAD2</name>
    <dbReference type="NCBI Taxonomy" id="877466"/>
    <lineage>
        <taxon>Bacteria</taxon>
        <taxon>Bacillati</taxon>
        <taxon>Chloroflexota</taxon>
        <taxon>Thermoflexia</taxon>
        <taxon>Thermoflexales</taxon>
        <taxon>Thermoflexaceae</taxon>
        <taxon>Thermoflexus</taxon>
    </lineage>
</organism>
<feature type="domain" description="PurM-like N-terminal" evidence="16">
    <location>
        <begin position="55"/>
        <end position="163"/>
    </location>
</feature>
<evidence type="ECO:0000259" key="16">
    <source>
        <dbReference type="Pfam" id="PF00586"/>
    </source>
</evidence>
<evidence type="ECO:0000256" key="13">
    <source>
        <dbReference type="ARBA" id="ARBA00033093"/>
    </source>
</evidence>
<dbReference type="FunFam" id="3.90.650.10:FF:000011">
    <property type="entry name" value="Phosphoribosylformylglycinamidine cyclo-ligase"/>
    <property type="match status" value="1"/>
</dbReference>
<evidence type="ECO:0000259" key="17">
    <source>
        <dbReference type="Pfam" id="PF02769"/>
    </source>
</evidence>
<dbReference type="GO" id="GO:0005829">
    <property type="term" value="C:cytosol"/>
    <property type="evidence" value="ECO:0007669"/>
    <property type="project" value="TreeGrafter"/>
</dbReference>
<keyword evidence="8 15" id="KW-0547">Nucleotide-binding</keyword>
<dbReference type="EMBL" id="FYEK01000066">
    <property type="protein sequence ID" value="SNB72806.1"/>
    <property type="molecule type" value="Genomic_DNA"/>
</dbReference>
<dbReference type="Gene3D" id="3.90.650.10">
    <property type="entry name" value="PurM-like C-terminal domain"/>
    <property type="match status" value="1"/>
</dbReference>
<dbReference type="Pfam" id="PF02769">
    <property type="entry name" value="AIRS_C"/>
    <property type="match status" value="1"/>
</dbReference>
<dbReference type="Gene3D" id="3.30.1330.10">
    <property type="entry name" value="PurM-like, N-terminal domain"/>
    <property type="match status" value="1"/>
</dbReference>
<evidence type="ECO:0000256" key="10">
    <source>
        <dbReference type="ARBA" id="ARBA00022840"/>
    </source>
</evidence>
<dbReference type="GO" id="GO:0006189">
    <property type="term" value="P:'de novo' IMP biosynthetic process"/>
    <property type="evidence" value="ECO:0007669"/>
    <property type="project" value="UniProtKB-UniRule"/>
</dbReference>
<dbReference type="CDD" id="cd02196">
    <property type="entry name" value="PurM"/>
    <property type="match status" value="1"/>
</dbReference>
<dbReference type="GO" id="GO:0005524">
    <property type="term" value="F:ATP binding"/>
    <property type="evidence" value="ECO:0007669"/>
    <property type="project" value="UniProtKB-KW"/>
</dbReference>
<comment type="catalytic activity">
    <reaction evidence="14 15">
        <text>2-formamido-N(1)-(5-O-phospho-beta-D-ribosyl)acetamidine + ATP = 5-amino-1-(5-phospho-beta-D-ribosyl)imidazole + ADP + phosphate + H(+)</text>
        <dbReference type="Rhea" id="RHEA:23032"/>
        <dbReference type="ChEBI" id="CHEBI:15378"/>
        <dbReference type="ChEBI" id="CHEBI:30616"/>
        <dbReference type="ChEBI" id="CHEBI:43474"/>
        <dbReference type="ChEBI" id="CHEBI:137981"/>
        <dbReference type="ChEBI" id="CHEBI:147287"/>
        <dbReference type="ChEBI" id="CHEBI:456216"/>
        <dbReference type="EC" id="6.3.3.1"/>
    </reaction>
</comment>
<dbReference type="HAMAP" id="MF_00741">
    <property type="entry name" value="AIRS"/>
    <property type="match status" value="1"/>
</dbReference>
<dbReference type="InterPro" id="IPR036676">
    <property type="entry name" value="PurM-like_C_sf"/>
</dbReference>
<evidence type="ECO:0000256" key="5">
    <source>
        <dbReference type="ARBA" id="ARBA00020367"/>
    </source>
</evidence>
<dbReference type="EC" id="6.3.3.1" evidence="4 15"/>
<name>A0A212RKH2_9CHLR</name>
<dbReference type="InterPro" id="IPR016188">
    <property type="entry name" value="PurM-like_N"/>
</dbReference>
<keyword evidence="6 15" id="KW-0963">Cytoplasm</keyword>
<evidence type="ECO:0000256" key="2">
    <source>
        <dbReference type="ARBA" id="ARBA00004686"/>
    </source>
</evidence>
<evidence type="ECO:0000256" key="9">
    <source>
        <dbReference type="ARBA" id="ARBA00022755"/>
    </source>
</evidence>
<feature type="domain" description="PurM-like C-terminal" evidence="17">
    <location>
        <begin position="175"/>
        <end position="334"/>
    </location>
</feature>
<dbReference type="PANTHER" id="PTHR10520">
    <property type="entry name" value="TRIFUNCTIONAL PURINE BIOSYNTHETIC PROTEIN ADENOSINE-3-RELATED"/>
    <property type="match status" value="1"/>
</dbReference>
<comment type="similarity">
    <text evidence="3 15">Belongs to the AIR synthase family.</text>
</comment>